<organism evidence="1 2">
    <name type="scientific">Mycena albidolilacea</name>
    <dbReference type="NCBI Taxonomy" id="1033008"/>
    <lineage>
        <taxon>Eukaryota</taxon>
        <taxon>Fungi</taxon>
        <taxon>Dikarya</taxon>
        <taxon>Basidiomycota</taxon>
        <taxon>Agaricomycotina</taxon>
        <taxon>Agaricomycetes</taxon>
        <taxon>Agaricomycetidae</taxon>
        <taxon>Agaricales</taxon>
        <taxon>Marasmiineae</taxon>
        <taxon>Mycenaceae</taxon>
        <taxon>Mycena</taxon>
    </lineage>
</organism>
<dbReference type="AlphaFoldDB" id="A0AAD7ER74"/>
<gene>
    <name evidence="1" type="ORF">DFH08DRAFT_808484</name>
</gene>
<sequence length="343" mass="37780">MSGIDLSSSLKPSVGITPSEVSAARNLNGVQYNRNQVRYDARSVIAAVVDDHDLLDSVPSVKVPEVKKEFSNEAANNREVATHACAGVIYKSKRDGCMPQNVHICPPEKRQKWMDVSGNSGFLLHLFASAKNCPFANNTFLGTEIISLKVATGNYTVVVDYKSMAGTKSRSPLLLPLVAKNPFKVQLSTISYSNSDGPTTEQKAGTDRKRLENMTISYFTVFYRKKVAGTISNQSERETRSAKAQTLKAVMSHCLHLTAGFKSGMRPPYITYASSLPHISHSLSPKHTYATVTLSGIDEGKVHVAHEWKPDLREYLDVLQQDLNSLGQEADGDRPRQTRAELH</sequence>
<evidence type="ECO:0000313" key="2">
    <source>
        <dbReference type="Proteomes" id="UP001218218"/>
    </source>
</evidence>
<protein>
    <submittedName>
        <fullName evidence="1">Uncharacterized protein</fullName>
    </submittedName>
</protein>
<name>A0AAD7ER74_9AGAR</name>
<comment type="caution">
    <text evidence="1">The sequence shown here is derived from an EMBL/GenBank/DDBJ whole genome shotgun (WGS) entry which is preliminary data.</text>
</comment>
<dbReference type="Proteomes" id="UP001218218">
    <property type="component" value="Unassembled WGS sequence"/>
</dbReference>
<accession>A0AAD7ER74</accession>
<dbReference type="EMBL" id="JARIHO010000018">
    <property type="protein sequence ID" value="KAJ7347702.1"/>
    <property type="molecule type" value="Genomic_DNA"/>
</dbReference>
<proteinExistence type="predicted"/>
<evidence type="ECO:0000313" key="1">
    <source>
        <dbReference type="EMBL" id="KAJ7347702.1"/>
    </source>
</evidence>
<reference evidence="1" key="1">
    <citation type="submission" date="2023-03" db="EMBL/GenBank/DDBJ databases">
        <title>Massive genome expansion in bonnet fungi (Mycena s.s.) driven by repeated elements and novel gene families across ecological guilds.</title>
        <authorList>
            <consortium name="Lawrence Berkeley National Laboratory"/>
            <person name="Harder C.B."/>
            <person name="Miyauchi S."/>
            <person name="Viragh M."/>
            <person name="Kuo A."/>
            <person name="Thoen E."/>
            <person name="Andreopoulos B."/>
            <person name="Lu D."/>
            <person name="Skrede I."/>
            <person name="Drula E."/>
            <person name="Henrissat B."/>
            <person name="Morin E."/>
            <person name="Kohler A."/>
            <person name="Barry K."/>
            <person name="LaButti K."/>
            <person name="Morin E."/>
            <person name="Salamov A."/>
            <person name="Lipzen A."/>
            <person name="Mereny Z."/>
            <person name="Hegedus B."/>
            <person name="Baldrian P."/>
            <person name="Stursova M."/>
            <person name="Weitz H."/>
            <person name="Taylor A."/>
            <person name="Grigoriev I.V."/>
            <person name="Nagy L.G."/>
            <person name="Martin F."/>
            <person name="Kauserud H."/>
        </authorList>
    </citation>
    <scope>NUCLEOTIDE SEQUENCE</scope>
    <source>
        <strain evidence="1">CBHHK002</strain>
    </source>
</reference>
<keyword evidence="2" id="KW-1185">Reference proteome</keyword>